<evidence type="ECO:0000256" key="1">
    <source>
        <dbReference type="SAM" id="Phobius"/>
    </source>
</evidence>
<name>A0ABR8SAM2_9BURK</name>
<reference evidence="2 3" key="1">
    <citation type="submission" date="2020-08" db="EMBL/GenBank/DDBJ databases">
        <title>A Genomic Blueprint of the Chicken Gut Microbiome.</title>
        <authorList>
            <person name="Gilroy R."/>
            <person name="Ravi A."/>
            <person name="Getino M."/>
            <person name="Pursley I."/>
            <person name="Horton D.L."/>
            <person name="Alikhan N.-F."/>
            <person name="Baker D."/>
            <person name="Gharbi K."/>
            <person name="Hall N."/>
            <person name="Watson M."/>
            <person name="Adriaenssens E.M."/>
            <person name="Foster-Nyarko E."/>
            <person name="Jarju S."/>
            <person name="Secka A."/>
            <person name="Antonio M."/>
            <person name="Oren A."/>
            <person name="Chaudhuri R."/>
            <person name="La Ragione R.M."/>
            <person name="Hildebrand F."/>
            <person name="Pallen M.J."/>
        </authorList>
    </citation>
    <scope>NUCLEOTIDE SEQUENCE [LARGE SCALE GENOMIC DNA]</scope>
    <source>
        <strain evidence="2 3">Sa2CVA6</strain>
    </source>
</reference>
<keyword evidence="1" id="KW-0472">Membrane</keyword>
<comment type="caution">
    <text evidence="2">The sequence shown here is derived from an EMBL/GenBank/DDBJ whole genome shotgun (WGS) entry which is preliminary data.</text>
</comment>
<evidence type="ECO:0000313" key="2">
    <source>
        <dbReference type="EMBL" id="MBD7960532.1"/>
    </source>
</evidence>
<feature type="transmembrane region" description="Helical" evidence="1">
    <location>
        <begin position="14"/>
        <end position="35"/>
    </location>
</feature>
<organism evidence="2 3">
    <name type="scientific">Comamonas avium</name>
    <dbReference type="NCBI Taxonomy" id="2762231"/>
    <lineage>
        <taxon>Bacteria</taxon>
        <taxon>Pseudomonadati</taxon>
        <taxon>Pseudomonadota</taxon>
        <taxon>Betaproteobacteria</taxon>
        <taxon>Burkholderiales</taxon>
        <taxon>Comamonadaceae</taxon>
        <taxon>Comamonas</taxon>
    </lineage>
</organism>
<evidence type="ECO:0000313" key="3">
    <source>
        <dbReference type="Proteomes" id="UP000634919"/>
    </source>
</evidence>
<dbReference type="RefSeq" id="WP_191722942.1">
    <property type="nucleotide sequence ID" value="NZ_JACSQK010000004.1"/>
</dbReference>
<protein>
    <submittedName>
        <fullName evidence="2">Uncharacterized protein</fullName>
    </submittedName>
</protein>
<dbReference type="Proteomes" id="UP000634919">
    <property type="component" value="Unassembled WGS sequence"/>
</dbReference>
<sequence length="52" mass="5870">MHTQTTPTPPALPLWLRALIWAGVLAILLAVFALYTRPEFMLTLADQVWACF</sequence>
<accession>A0ABR8SAM2</accession>
<keyword evidence="3" id="KW-1185">Reference proteome</keyword>
<keyword evidence="1" id="KW-0812">Transmembrane</keyword>
<proteinExistence type="predicted"/>
<keyword evidence="1" id="KW-1133">Transmembrane helix</keyword>
<gene>
    <name evidence="2" type="ORF">H9646_08535</name>
</gene>
<dbReference type="EMBL" id="JACSQK010000004">
    <property type="protein sequence ID" value="MBD7960532.1"/>
    <property type="molecule type" value="Genomic_DNA"/>
</dbReference>